<dbReference type="InterPro" id="IPR000086">
    <property type="entry name" value="NUDIX_hydrolase_dom"/>
</dbReference>
<reference evidence="2 3" key="2">
    <citation type="journal article" date="2013" name="PLoS Genet.">
        <title>Comparative genome structure, secondary metabolite, and effector coding capacity across Cochliobolus pathogens.</title>
        <authorList>
            <person name="Condon B.J."/>
            <person name="Leng Y."/>
            <person name="Wu D."/>
            <person name="Bushley K.E."/>
            <person name="Ohm R.A."/>
            <person name="Otillar R."/>
            <person name="Martin J."/>
            <person name="Schackwitz W."/>
            <person name="Grimwood J."/>
            <person name="MohdZainudin N."/>
            <person name="Xue C."/>
            <person name="Wang R."/>
            <person name="Manning V.A."/>
            <person name="Dhillon B."/>
            <person name="Tu Z.J."/>
            <person name="Steffenson B.J."/>
            <person name="Salamov A."/>
            <person name="Sun H."/>
            <person name="Lowry S."/>
            <person name="LaButti K."/>
            <person name="Han J."/>
            <person name="Copeland A."/>
            <person name="Lindquist E."/>
            <person name="Barry K."/>
            <person name="Schmutz J."/>
            <person name="Baker S.E."/>
            <person name="Ciuffetti L.M."/>
            <person name="Grigoriev I.V."/>
            <person name="Zhong S."/>
            <person name="Turgeon B.G."/>
        </authorList>
    </citation>
    <scope>NUCLEOTIDE SEQUENCE [LARGE SCALE GENOMIC DNA]</scope>
    <source>
        <strain evidence="3">28A</strain>
    </source>
</reference>
<gene>
    <name evidence="2" type="ORF">SETTUDRAFT_164342</name>
</gene>
<dbReference type="OrthoDB" id="276276at2759"/>
<dbReference type="STRING" id="671987.R0JSF9"/>
<dbReference type="RefSeq" id="XP_008028448.1">
    <property type="nucleotide sequence ID" value="XM_008030257.1"/>
</dbReference>
<dbReference type="InterPro" id="IPR015797">
    <property type="entry name" value="NUDIX_hydrolase-like_dom_sf"/>
</dbReference>
<protein>
    <recommendedName>
        <fullName evidence="1">Nudix hydrolase domain-containing protein</fullName>
    </recommendedName>
</protein>
<name>R0JSF9_EXST2</name>
<organism evidence="2 3">
    <name type="scientific">Exserohilum turcicum (strain 28A)</name>
    <name type="common">Northern leaf blight fungus</name>
    <name type="synonym">Setosphaeria turcica</name>
    <dbReference type="NCBI Taxonomy" id="671987"/>
    <lineage>
        <taxon>Eukaryota</taxon>
        <taxon>Fungi</taxon>
        <taxon>Dikarya</taxon>
        <taxon>Ascomycota</taxon>
        <taxon>Pezizomycotina</taxon>
        <taxon>Dothideomycetes</taxon>
        <taxon>Pleosporomycetidae</taxon>
        <taxon>Pleosporales</taxon>
        <taxon>Pleosporineae</taxon>
        <taxon>Pleosporaceae</taxon>
        <taxon>Exserohilum</taxon>
    </lineage>
</organism>
<dbReference type="HOGENOM" id="CLU_067850_0_0_1"/>
<evidence type="ECO:0000313" key="2">
    <source>
        <dbReference type="EMBL" id="EOA84028.1"/>
    </source>
</evidence>
<reference evidence="2 3" key="1">
    <citation type="journal article" date="2012" name="PLoS Pathog.">
        <title>Diverse lifestyles and strategies of plant pathogenesis encoded in the genomes of eighteen Dothideomycetes fungi.</title>
        <authorList>
            <person name="Ohm R.A."/>
            <person name="Feau N."/>
            <person name="Henrissat B."/>
            <person name="Schoch C.L."/>
            <person name="Horwitz B.A."/>
            <person name="Barry K.W."/>
            <person name="Condon B.J."/>
            <person name="Copeland A.C."/>
            <person name="Dhillon B."/>
            <person name="Glaser F."/>
            <person name="Hesse C.N."/>
            <person name="Kosti I."/>
            <person name="LaButti K."/>
            <person name="Lindquist E.A."/>
            <person name="Lucas S."/>
            <person name="Salamov A.A."/>
            <person name="Bradshaw R.E."/>
            <person name="Ciuffetti L."/>
            <person name="Hamelin R.C."/>
            <person name="Kema G.H.J."/>
            <person name="Lawrence C."/>
            <person name="Scott J.A."/>
            <person name="Spatafora J.W."/>
            <person name="Turgeon B.G."/>
            <person name="de Wit P.J.G.M."/>
            <person name="Zhong S."/>
            <person name="Goodwin S.B."/>
            <person name="Grigoriev I.V."/>
        </authorList>
    </citation>
    <scope>NUCLEOTIDE SEQUENCE [LARGE SCALE GENOMIC DNA]</scope>
    <source>
        <strain evidence="3">28A</strain>
    </source>
</reference>
<feature type="domain" description="Nudix hydrolase" evidence="1">
    <location>
        <begin position="30"/>
        <end position="168"/>
    </location>
</feature>
<evidence type="ECO:0000313" key="3">
    <source>
        <dbReference type="Proteomes" id="UP000016935"/>
    </source>
</evidence>
<dbReference type="PANTHER" id="PTHR43736">
    <property type="entry name" value="ADP-RIBOSE PYROPHOSPHATASE"/>
    <property type="match status" value="1"/>
</dbReference>
<dbReference type="CDD" id="cd02883">
    <property type="entry name" value="NUDIX_Hydrolase"/>
    <property type="match status" value="1"/>
</dbReference>
<keyword evidence="3" id="KW-1185">Reference proteome</keyword>
<dbReference type="Proteomes" id="UP000016935">
    <property type="component" value="Unassembled WGS sequence"/>
</dbReference>
<dbReference type="AlphaFoldDB" id="R0JSF9"/>
<dbReference type="SUPFAM" id="SSF55811">
    <property type="entry name" value="Nudix"/>
    <property type="match status" value="1"/>
</dbReference>
<dbReference type="EMBL" id="KB908814">
    <property type="protein sequence ID" value="EOA84028.1"/>
    <property type="molecule type" value="Genomic_DNA"/>
</dbReference>
<dbReference type="PANTHER" id="PTHR43736:SF1">
    <property type="entry name" value="DIHYDRONEOPTERIN TRIPHOSPHATE DIPHOSPHATASE"/>
    <property type="match status" value="1"/>
</dbReference>
<accession>R0JSF9</accession>
<dbReference type="Pfam" id="PF00293">
    <property type="entry name" value="NUDIX"/>
    <property type="match status" value="1"/>
</dbReference>
<proteinExistence type="predicted"/>
<dbReference type="eggNOG" id="ENOG502S8JU">
    <property type="taxonomic scope" value="Eukaryota"/>
</dbReference>
<sequence length="189" mass="20902">MSSAKPLDYAADLQEFAVSEAEYLGQHAEYHVLVTGAAVFNKEGKLLLVQRAADETAFPNYWEIPGGKVDDTDESILHAAARELKEETGLEARRVVRKVDSFTFVVERAGRPATKFLKMIFEIEVDRAEGSAVVLDAIEHQQFVFASEDEVAGERVGDVQLEYISARNKAVKLEAFRLRGARGEASIAI</sequence>
<evidence type="ECO:0000259" key="1">
    <source>
        <dbReference type="PROSITE" id="PS51462"/>
    </source>
</evidence>
<dbReference type="Gene3D" id="3.90.79.10">
    <property type="entry name" value="Nucleoside Triphosphate Pyrophosphohydrolase"/>
    <property type="match status" value="1"/>
</dbReference>
<dbReference type="PROSITE" id="PS51462">
    <property type="entry name" value="NUDIX"/>
    <property type="match status" value="1"/>
</dbReference>
<dbReference type="GeneID" id="19399102"/>